<dbReference type="EMBL" id="FPKW01000001">
    <property type="protein sequence ID" value="SFZ90157.1"/>
    <property type="molecule type" value="Genomic_DNA"/>
</dbReference>
<keyword evidence="1" id="KW-0472">Membrane</keyword>
<evidence type="ECO:0000313" key="4">
    <source>
        <dbReference type="Proteomes" id="UP000182034"/>
    </source>
</evidence>
<sequence>MVLVWYYFWLLLMKIVLSLFFDREFDCIGLEKGIDDILKMGNRKIFIKTIKTVNIMNVNFFEGHLWTARKIENTYVVRLKNLANIIEGLTDFVLDQKIIHGKIKGIGTLAEVTLNFFNPSKMKNFNIKFEEKISFSDIFGTISEIDGAPIFRLETTLKRENHTTLAGHLLSARIIGINEFFFYPLETEIIQFKSEIFRLN</sequence>
<dbReference type="SUPFAM" id="SSF117856">
    <property type="entry name" value="AF0104/ALDC/Ptd012-like"/>
    <property type="match status" value="1"/>
</dbReference>
<evidence type="ECO:0000313" key="3">
    <source>
        <dbReference type="EMBL" id="SFZ90157.1"/>
    </source>
</evidence>
<feature type="domain" description="PPC" evidence="2">
    <location>
        <begin position="69"/>
        <end position="200"/>
    </location>
</feature>
<evidence type="ECO:0000259" key="2">
    <source>
        <dbReference type="PROSITE" id="PS51742"/>
    </source>
</evidence>
<name>A0A1K2ICK7_9FLAO</name>
<proteinExistence type="predicted"/>
<gene>
    <name evidence="3" type="ORF">SAMN05216324_101235</name>
</gene>
<dbReference type="Proteomes" id="UP000182034">
    <property type="component" value="Unassembled WGS sequence"/>
</dbReference>
<organism evidence="3 4">
    <name type="scientific">Chryseobacterium limigenitum</name>
    <dbReference type="NCBI Taxonomy" id="1612149"/>
    <lineage>
        <taxon>Bacteria</taxon>
        <taxon>Pseudomonadati</taxon>
        <taxon>Bacteroidota</taxon>
        <taxon>Flavobacteriia</taxon>
        <taxon>Flavobacteriales</taxon>
        <taxon>Weeksellaceae</taxon>
        <taxon>Chryseobacterium group</taxon>
        <taxon>Chryseobacterium</taxon>
    </lineage>
</organism>
<dbReference type="PANTHER" id="PTHR34988">
    <property type="entry name" value="PROTEIN, PUTATIVE-RELATED"/>
    <property type="match status" value="1"/>
</dbReference>
<reference evidence="4" key="1">
    <citation type="submission" date="2016-10" db="EMBL/GenBank/DDBJ databases">
        <authorList>
            <person name="Varghese N."/>
            <person name="Submissions S."/>
        </authorList>
    </citation>
    <scope>NUCLEOTIDE SEQUENCE [LARGE SCALE GENOMIC DNA]</scope>
    <source>
        <strain evidence="4">SUR2</strain>
    </source>
</reference>
<dbReference type="AlphaFoldDB" id="A0A1K2ICK7"/>
<dbReference type="CDD" id="cd11378">
    <property type="entry name" value="DUF296"/>
    <property type="match status" value="1"/>
</dbReference>
<keyword evidence="4" id="KW-1185">Reference proteome</keyword>
<dbReference type="Pfam" id="PF03479">
    <property type="entry name" value="PCC"/>
    <property type="match status" value="1"/>
</dbReference>
<dbReference type="PROSITE" id="PS51742">
    <property type="entry name" value="PPC"/>
    <property type="match status" value="1"/>
</dbReference>
<dbReference type="Gene3D" id="3.30.1330.80">
    <property type="entry name" value="Hypothetical protein, similar to alpha- acetolactate decarboxylase, domain 2"/>
    <property type="match status" value="1"/>
</dbReference>
<evidence type="ECO:0000256" key="1">
    <source>
        <dbReference type="SAM" id="Phobius"/>
    </source>
</evidence>
<dbReference type="GO" id="GO:0003677">
    <property type="term" value="F:DNA binding"/>
    <property type="evidence" value="ECO:0007669"/>
    <property type="project" value="UniProtKB-KW"/>
</dbReference>
<keyword evidence="1" id="KW-0812">Transmembrane</keyword>
<dbReference type="PANTHER" id="PTHR34988:SF1">
    <property type="entry name" value="DNA-BINDING PROTEIN"/>
    <property type="match status" value="1"/>
</dbReference>
<protein>
    <submittedName>
        <fullName evidence="3">Predicted DNA-binding protein with PD1-like DNA-binding motif</fullName>
    </submittedName>
</protein>
<dbReference type="InterPro" id="IPR005175">
    <property type="entry name" value="PPC_dom"/>
</dbReference>
<keyword evidence="3" id="KW-0238">DNA-binding</keyword>
<keyword evidence="1" id="KW-1133">Transmembrane helix</keyword>
<feature type="transmembrane region" description="Helical" evidence="1">
    <location>
        <begin position="6"/>
        <end position="22"/>
    </location>
</feature>
<accession>A0A1K2ICK7</accession>